<comment type="caution">
    <text evidence="1">The sequence shown here is derived from an EMBL/GenBank/DDBJ whole genome shotgun (WGS) entry which is preliminary data.</text>
</comment>
<evidence type="ECO:0000313" key="1">
    <source>
        <dbReference type="EMBL" id="KAH7903668.1"/>
    </source>
</evidence>
<keyword evidence="2" id="KW-1185">Reference proteome</keyword>
<dbReference type="EMBL" id="MU268825">
    <property type="protein sequence ID" value="KAH7903668.1"/>
    <property type="molecule type" value="Genomic_DNA"/>
</dbReference>
<name>A0ACB7ZSC3_9AGAM</name>
<protein>
    <submittedName>
        <fullName evidence="1">Uncharacterized protein</fullName>
    </submittedName>
</protein>
<proteinExistence type="predicted"/>
<sequence length="348" mass="38357">MFLISMSPVPIHRQVFPVLSKNSSTPPLHVDHVEFPGDDTNSRPPFSPRREHASLENLSVDEVAAARDSDPSLLPRITFSWKTPSVSPPVKSTNGGPGILPSHKTPHDPHIRLPMNAPPLVSEPASPYEPELHSPQVSALAMHMDSHPPFTGPSTTPPSPPAGATFAPDPGATPRRPSPRASTPFIPDLGILSRNSPPQKNSGTGTTLHSGPVVMSLPSTISLDSASRVAVPSQFAEIVNADEGNSRAEMKIRGVDHMMGWYRSTSTEDIIRPPACDDVRRGDIFVHRNQISGKFQMWIWEGRWLRAKDNFVHPALPGHRLWLREDGEPRWLTRKTFNSYKKKASNFR</sequence>
<dbReference type="Proteomes" id="UP000790377">
    <property type="component" value="Unassembled WGS sequence"/>
</dbReference>
<accession>A0ACB7ZSC3</accession>
<reference evidence="1" key="1">
    <citation type="journal article" date="2021" name="New Phytol.">
        <title>Evolutionary innovations through gain and loss of genes in the ectomycorrhizal Boletales.</title>
        <authorList>
            <person name="Wu G."/>
            <person name="Miyauchi S."/>
            <person name="Morin E."/>
            <person name="Kuo A."/>
            <person name="Drula E."/>
            <person name="Varga T."/>
            <person name="Kohler A."/>
            <person name="Feng B."/>
            <person name="Cao Y."/>
            <person name="Lipzen A."/>
            <person name="Daum C."/>
            <person name="Hundley H."/>
            <person name="Pangilinan J."/>
            <person name="Johnson J."/>
            <person name="Barry K."/>
            <person name="LaButti K."/>
            <person name="Ng V."/>
            <person name="Ahrendt S."/>
            <person name="Min B."/>
            <person name="Choi I.G."/>
            <person name="Park H."/>
            <person name="Plett J.M."/>
            <person name="Magnuson J."/>
            <person name="Spatafora J.W."/>
            <person name="Nagy L.G."/>
            <person name="Henrissat B."/>
            <person name="Grigoriev I.V."/>
            <person name="Yang Z.L."/>
            <person name="Xu J."/>
            <person name="Martin F.M."/>
        </authorList>
    </citation>
    <scope>NUCLEOTIDE SEQUENCE</scope>
    <source>
        <strain evidence="1">ATCC 28755</strain>
    </source>
</reference>
<organism evidence="1 2">
    <name type="scientific">Hygrophoropsis aurantiaca</name>
    <dbReference type="NCBI Taxonomy" id="72124"/>
    <lineage>
        <taxon>Eukaryota</taxon>
        <taxon>Fungi</taxon>
        <taxon>Dikarya</taxon>
        <taxon>Basidiomycota</taxon>
        <taxon>Agaricomycotina</taxon>
        <taxon>Agaricomycetes</taxon>
        <taxon>Agaricomycetidae</taxon>
        <taxon>Boletales</taxon>
        <taxon>Coniophorineae</taxon>
        <taxon>Hygrophoropsidaceae</taxon>
        <taxon>Hygrophoropsis</taxon>
    </lineage>
</organism>
<gene>
    <name evidence="1" type="ORF">BJ138DRAFT_102576</name>
</gene>
<evidence type="ECO:0000313" key="2">
    <source>
        <dbReference type="Proteomes" id="UP000790377"/>
    </source>
</evidence>